<dbReference type="GO" id="GO:0005737">
    <property type="term" value="C:cytoplasm"/>
    <property type="evidence" value="ECO:0007669"/>
    <property type="project" value="TreeGrafter"/>
</dbReference>
<dbReference type="Gene3D" id="3.20.20.60">
    <property type="entry name" value="Phosphoenolpyruvate-binding domains"/>
    <property type="match status" value="1"/>
</dbReference>
<dbReference type="GO" id="GO:0046872">
    <property type="term" value="F:metal ion binding"/>
    <property type="evidence" value="ECO:0007669"/>
    <property type="project" value="UniProtKB-KW"/>
</dbReference>
<sequence length="268" mass="28319">MTGTGSIHSRRASSCLRDAISEGQRLAGTFVKTTHYQIVEVLAGTELDFVVLDAEHAPFGRESLDACCLAARAGHLPALVRTASSRPEDILQALDCGASGVLVPHVDDAEIASAVVRSARYREANGARGFSNSPRAGGYGELTLAKHISESDQRTTVIVQIETATSVENIGEIAQTPGIDALFVGRADLAVSYGVDSITHPRVQEAVEHICQVAQACGQPLGIFLPDTAELDVFTALGFTFFIIASDQGLLKRHVKQVAAQILATAPS</sequence>
<keyword evidence="2" id="KW-0479">Metal-binding</keyword>
<comment type="similarity">
    <text evidence="1">Belongs to the HpcH/HpaI aldolase family.</text>
</comment>
<dbReference type="GO" id="GO:0016832">
    <property type="term" value="F:aldehyde-lyase activity"/>
    <property type="evidence" value="ECO:0007669"/>
    <property type="project" value="TreeGrafter"/>
</dbReference>
<dbReference type="PANTHER" id="PTHR30502">
    <property type="entry name" value="2-KETO-3-DEOXY-L-RHAMNONATE ALDOLASE"/>
    <property type="match status" value="1"/>
</dbReference>
<dbReference type="AlphaFoldDB" id="A0A2N4U6Y6"/>
<dbReference type="InterPro" id="IPR050251">
    <property type="entry name" value="HpcH-HpaI_aldolase"/>
</dbReference>
<protein>
    <submittedName>
        <fullName evidence="5">Aldolase</fullName>
    </submittedName>
</protein>
<name>A0A2N4U6Y6_9BURK</name>
<dbReference type="OrthoDB" id="86160at2"/>
<dbReference type="Pfam" id="PF03328">
    <property type="entry name" value="HpcH_HpaI"/>
    <property type="match status" value="1"/>
</dbReference>
<evidence type="ECO:0000256" key="3">
    <source>
        <dbReference type="ARBA" id="ARBA00023239"/>
    </source>
</evidence>
<organism evidence="5 6">
    <name type="scientific">Pollutimonas subterranea</name>
    <dbReference type="NCBI Taxonomy" id="2045210"/>
    <lineage>
        <taxon>Bacteria</taxon>
        <taxon>Pseudomonadati</taxon>
        <taxon>Pseudomonadota</taxon>
        <taxon>Betaproteobacteria</taxon>
        <taxon>Burkholderiales</taxon>
        <taxon>Alcaligenaceae</taxon>
        <taxon>Pollutimonas</taxon>
    </lineage>
</organism>
<gene>
    <name evidence="5" type="ORF">CR159_07240</name>
</gene>
<keyword evidence="6" id="KW-1185">Reference proteome</keyword>
<keyword evidence="3" id="KW-0456">Lyase</keyword>
<evidence type="ECO:0000313" key="5">
    <source>
        <dbReference type="EMBL" id="PLC50780.1"/>
    </source>
</evidence>
<dbReference type="Proteomes" id="UP000234190">
    <property type="component" value="Unassembled WGS sequence"/>
</dbReference>
<evidence type="ECO:0000313" key="6">
    <source>
        <dbReference type="Proteomes" id="UP000234190"/>
    </source>
</evidence>
<feature type="domain" description="HpcH/HpaI aldolase/citrate lyase" evidence="4">
    <location>
        <begin position="28"/>
        <end position="251"/>
    </location>
</feature>
<evidence type="ECO:0000256" key="2">
    <source>
        <dbReference type="ARBA" id="ARBA00022723"/>
    </source>
</evidence>
<dbReference type="InterPro" id="IPR015813">
    <property type="entry name" value="Pyrv/PenolPyrv_kinase-like_dom"/>
</dbReference>
<accession>A0A2N4U6Y6</accession>
<dbReference type="InterPro" id="IPR005000">
    <property type="entry name" value="Aldolase/citrate-lyase_domain"/>
</dbReference>
<dbReference type="EMBL" id="PDNW01000004">
    <property type="protein sequence ID" value="PLC50780.1"/>
    <property type="molecule type" value="Genomic_DNA"/>
</dbReference>
<evidence type="ECO:0000256" key="1">
    <source>
        <dbReference type="ARBA" id="ARBA00005568"/>
    </source>
</evidence>
<evidence type="ECO:0000259" key="4">
    <source>
        <dbReference type="Pfam" id="PF03328"/>
    </source>
</evidence>
<dbReference type="PANTHER" id="PTHR30502:SF0">
    <property type="entry name" value="PHOSPHOENOLPYRUVATE CARBOXYLASE FAMILY PROTEIN"/>
    <property type="match status" value="1"/>
</dbReference>
<dbReference type="SUPFAM" id="SSF51621">
    <property type="entry name" value="Phosphoenolpyruvate/pyruvate domain"/>
    <property type="match status" value="1"/>
</dbReference>
<reference evidence="5 6" key="1">
    <citation type="submission" date="2017-10" db="EMBL/GenBank/DDBJ databases">
        <title>Two draft genome sequences of Pusillimonas sp. strains isolated from a nitrate- and radionuclide-contaminated groundwater in Russia.</title>
        <authorList>
            <person name="Grouzdev D.S."/>
            <person name="Tourova T.P."/>
            <person name="Goeva M.A."/>
            <person name="Babich T.L."/>
            <person name="Sokolova D.S."/>
            <person name="Abdullin R."/>
            <person name="Poltaraus A.B."/>
            <person name="Toshchakov S.V."/>
            <person name="Nazina T.N."/>
        </authorList>
    </citation>
    <scope>NUCLEOTIDE SEQUENCE [LARGE SCALE GENOMIC DNA]</scope>
    <source>
        <strain evidence="5 6">JR1/69-3-13</strain>
    </source>
</reference>
<dbReference type="RefSeq" id="WP_102073326.1">
    <property type="nucleotide sequence ID" value="NZ_PDNW01000004.1"/>
</dbReference>
<proteinExistence type="inferred from homology"/>
<comment type="caution">
    <text evidence="5">The sequence shown here is derived from an EMBL/GenBank/DDBJ whole genome shotgun (WGS) entry which is preliminary data.</text>
</comment>
<dbReference type="InterPro" id="IPR040442">
    <property type="entry name" value="Pyrv_kinase-like_dom_sf"/>
</dbReference>